<reference evidence="1" key="2">
    <citation type="submission" date="2020-09" db="EMBL/GenBank/DDBJ databases">
        <authorList>
            <person name="Sun Q."/>
            <person name="Zhou Y."/>
        </authorList>
    </citation>
    <scope>NUCLEOTIDE SEQUENCE</scope>
    <source>
        <strain evidence="1">CGMCC 1.15367</strain>
    </source>
</reference>
<proteinExistence type="predicted"/>
<reference evidence="1" key="1">
    <citation type="journal article" date="2014" name="Int. J. Syst. Evol. Microbiol.">
        <title>Complete genome sequence of Corynebacterium casei LMG S-19264T (=DSM 44701T), isolated from a smear-ripened cheese.</title>
        <authorList>
            <consortium name="US DOE Joint Genome Institute (JGI-PGF)"/>
            <person name="Walter F."/>
            <person name="Albersmeier A."/>
            <person name="Kalinowski J."/>
            <person name="Ruckert C."/>
        </authorList>
    </citation>
    <scope>NUCLEOTIDE SEQUENCE</scope>
    <source>
        <strain evidence="1">CGMCC 1.15367</strain>
    </source>
</reference>
<accession>A0A917E168</accession>
<dbReference type="EMBL" id="BMIQ01000001">
    <property type="protein sequence ID" value="GGD90846.1"/>
    <property type="molecule type" value="Genomic_DNA"/>
</dbReference>
<gene>
    <name evidence="1" type="ORF">GCM10011390_06930</name>
</gene>
<protein>
    <submittedName>
        <fullName evidence="1">Uncharacterized protein</fullName>
    </submittedName>
</protein>
<dbReference type="Proteomes" id="UP000644699">
    <property type="component" value="Unassembled WGS sequence"/>
</dbReference>
<dbReference type="AlphaFoldDB" id="A0A917E168"/>
<sequence>MLAGMLGLTAPLAACNIIPPEGPSLLAQRPDRNFGPSAQRLDKDGYPLLGAFPNQAAPQLDSAAVASDRQSLLASGRAQNAEVRSAAAEYQQSVAQAKKIRAQHEANVTELTSIEVQQNAARKTNDDVLRQIEGR</sequence>
<organism evidence="1 2">
    <name type="scientific">Aureimonas endophytica</name>
    <dbReference type="NCBI Taxonomy" id="2027858"/>
    <lineage>
        <taxon>Bacteria</taxon>
        <taxon>Pseudomonadati</taxon>
        <taxon>Pseudomonadota</taxon>
        <taxon>Alphaproteobacteria</taxon>
        <taxon>Hyphomicrobiales</taxon>
        <taxon>Aurantimonadaceae</taxon>
        <taxon>Aureimonas</taxon>
    </lineage>
</organism>
<keyword evidence="2" id="KW-1185">Reference proteome</keyword>
<evidence type="ECO:0000313" key="1">
    <source>
        <dbReference type="EMBL" id="GGD90846.1"/>
    </source>
</evidence>
<comment type="caution">
    <text evidence="1">The sequence shown here is derived from an EMBL/GenBank/DDBJ whole genome shotgun (WGS) entry which is preliminary data.</text>
</comment>
<evidence type="ECO:0000313" key="2">
    <source>
        <dbReference type="Proteomes" id="UP000644699"/>
    </source>
</evidence>
<name>A0A917E168_9HYPH</name>